<dbReference type="EMBL" id="CP001087">
    <property type="protein sequence ID" value="ACN15201.1"/>
    <property type="molecule type" value="Genomic_DNA"/>
</dbReference>
<evidence type="ECO:0000313" key="2">
    <source>
        <dbReference type="Proteomes" id="UP000000442"/>
    </source>
</evidence>
<reference evidence="1 2" key="1">
    <citation type="journal article" date="2009" name="Environ. Microbiol.">
        <title>Genome sequence of Desulfobacterium autotrophicum HRM2, a marine sulfate reducer oxidizing organic carbon completely to carbon dioxide.</title>
        <authorList>
            <person name="Strittmatter A.W."/>
            <person name="Liesegang H."/>
            <person name="Rabus R."/>
            <person name="Decker I."/>
            <person name="Amann J."/>
            <person name="Andres S."/>
            <person name="Henne A."/>
            <person name="Fricke W.F."/>
            <person name="Martinez-Arias R."/>
            <person name="Bartels D."/>
            <person name="Goesmann A."/>
            <person name="Krause L."/>
            <person name="Puehler A."/>
            <person name="Klenk H.P."/>
            <person name="Richter M."/>
            <person name="Schuler M."/>
            <person name="Gloeckner F.O."/>
            <person name="Meyerdierks A."/>
            <person name="Gottschalk G."/>
            <person name="Amann R."/>
        </authorList>
    </citation>
    <scope>NUCLEOTIDE SEQUENCE [LARGE SCALE GENOMIC DNA]</scope>
    <source>
        <strain evidence="2">ATCC 43914 / DSM 3382 / HRM2</strain>
    </source>
</reference>
<name>C0QDD7_DESAH</name>
<accession>C0QDD7</accession>
<dbReference type="RefSeq" id="WP_015903972.1">
    <property type="nucleotide sequence ID" value="NC_012108.1"/>
</dbReference>
<proteinExistence type="predicted"/>
<dbReference type="STRING" id="177437.HRM2_21030"/>
<sequence length="94" mass="10976">MSVFRAWGFVHGIWLLIWEILARYDDAITGKVLIGRGNALPGRQREAFPWNRSFNGMVSFFFLQMQKIYSLSSGLQKCLEPLKKERFKKPLLLI</sequence>
<dbReference type="HOGENOM" id="CLU_2381438_0_0_7"/>
<keyword evidence="2" id="KW-1185">Reference proteome</keyword>
<dbReference type="Proteomes" id="UP000000442">
    <property type="component" value="Chromosome"/>
</dbReference>
<gene>
    <name evidence="1" type="ordered locus">HRM2_21030</name>
</gene>
<evidence type="ECO:0000313" key="1">
    <source>
        <dbReference type="EMBL" id="ACN15201.1"/>
    </source>
</evidence>
<organism evidence="1 2">
    <name type="scientific">Desulforapulum autotrophicum (strain ATCC 43914 / DSM 3382 / VKM B-1955 / HRM2)</name>
    <name type="common">Desulfobacterium autotrophicum</name>
    <dbReference type="NCBI Taxonomy" id="177437"/>
    <lineage>
        <taxon>Bacteria</taxon>
        <taxon>Pseudomonadati</taxon>
        <taxon>Thermodesulfobacteriota</taxon>
        <taxon>Desulfobacteria</taxon>
        <taxon>Desulfobacterales</taxon>
        <taxon>Desulfobacteraceae</taxon>
        <taxon>Desulforapulum</taxon>
    </lineage>
</organism>
<dbReference type="AlphaFoldDB" id="C0QDD7"/>
<protein>
    <submittedName>
        <fullName evidence="1">Uncharacterized protein</fullName>
    </submittedName>
</protein>
<dbReference type="KEGG" id="dat:HRM2_21030"/>